<feature type="non-terminal residue" evidence="3">
    <location>
        <position position="1"/>
    </location>
</feature>
<protein>
    <recommendedName>
        <fullName evidence="2">Hsr-9 Tudor domain-containing protein</fullName>
    </recommendedName>
</protein>
<feature type="compositionally biased region" description="Basic and acidic residues" evidence="1">
    <location>
        <begin position="241"/>
        <end position="263"/>
    </location>
</feature>
<evidence type="ECO:0000313" key="3">
    <source>
        <dbReference type="EMBL" id="KHJ82132.1"/>
    </source>
</evidence>
<accession>A0A0B1SF65</accession>
<dbReference type="OrthoDB" id="5846691at2759"/>
<dbReference type="InterPro" id="IPR056492">
    <property type="entry name" value="SH3_Hsr9"/>
</dbReference>
<evidence type="ECO:0000256" key="1">
    <source>
        <dbReference type="SAM" id="MobiDB-lite"/>
    </source>
</evidence>
<keyword evidence="4" id="KW-1185">Reference proteome</keyword>
<dbReference type="Proteomes" id="UP000053660">
    <property type="component" value="Unassembled WGS sequence"/>
</dbReference>
<name>A0A0B1SF65_OESDE</name>
<feature type="region of interest" description="Disordered" evidence="1">
    <location>
        <begin position="212"/>
        <end position="263"/>
    </location>
</feature>
<reference evidence="3 4" key="1">
    <citation type="submission" date="2014-03" db="EMBL/GenBank/DDBJ databases">
        <title>Draft genome of the hookworm Oesophagostomum dentatum.</title>
        <authorList>
            <person name="Mitreva M."/>
        </authorList>
    </citation>
    <scope>NUCLEOTIDE SEQUENCE [LARGE SCALE GENOMIC DNA]</scope>
    <source>
        <strain evidence="3 4">OD-Hann</strain>
    </source>
</reference>
<sequence>VKRRLKADPEVAGAVADRSGQKSATKRPGSIMSSNDEETTTVVKKRARKSLNQPRDVVHYETNSKVYAVCMGEYVPATMLREQGCFGYEVEFSTDGSVKNVPHEAVAPLSWVAAGQKCFVGDDEGIISATPADLTKGLFTVSVLDQEGDAVDQNGNRSKTKYVRWTALTFPLSTWRKERAVLLQEKQGIAKNTCSTVKSEFDRIIERESRNKSVLTPSSKTKVGRCNTTGGTTLRRSRSFPRHEPRIEPVSALKHEDVQKNDR</sequence>
<dbReference type="Pfam" id="PF24680">
    <property type="entry name" value="SH3_Hsr9"/>
    <property type="match status" value="1"/>
</dbReference>
<gene>
    <name evidence="3" type="ORF">OESDEN_18176</name>
</gene>
<dbReference type="AlphaFoldDB" id="A0A0B1SF65"/>
<dbReference type="EMBL" id="KN581997">
    <property type="protein sequence ID" value="KHJ82132.1"/>
    <property type="molecule type" value="Genomic_DNA"/>
</dbReference>
<feature type="region of interest" description="Disordered" evidence="1">
    <location>
        <begin position="1"/>
        <end position="42"/>
    </location>
</feature>
<organism evidence="3 4">
    <name type="scientific">Oesophagostomum dentatum</name>
    <name type="common">Nodular worm</name>
    <dbReference type="NCBI Taxonomy" id="61180"/>
    <lineage>
        <taxon>Eukaryota</taxon>
        <taxon>Metazoa</taxon>
        <taxon>Ecdysozoa</taxon>
        <taxon>Nematoda</taxon>
        <taxon>Chromadorea</taxon>
        <taxon>Rhabditida</taxon>
        <taxon>Rhabditina</taxon>
        <taxon>Rhabditomorpha</taxon>
        <taxon>Strongyloidea</taxon>
        <taxon>Strongylidae</taxon>
        <taxon>Oesophagostomum</taxon>
    </lineage>
</organism>
<feature type="domain" description="Hsr-9 Tudor" evidence="2">
    <location>
        <begin position="65"/>
        <end position="126"/>
    </location>
</feature>
<evidence type="ECO:0000313" key="4">
    <source>
        <dbReference type="Proteomes" id="UP000053660"/>
    </source>
</evidence>
<feature type="compositionally biased region" description="Polar residues" evidence="1">
    <location>
        <begin position="212"/>
        <end position="221"/>
    </location>
</feature>
<proteinExistence type="predicted"/>
<evidence type="ECO:0000259" key="2">
    <source>
        <dbReference type="Pfam" id="PF24680"/>
    </source>
</evidence>